<keyword evidence="3" id="KW-1185">Reference proteome</keyword>
<protein>
    <submittedName>
        <fullName evidence="2">Uncharacterized protein</fullName>
    </submittedName>
</protein>
<proteinExistence type="predicted"/>
<evidence type="ECO:0000313" key="2">
    <source>
        <dbReference type="EMBL" id="KAK7255738.1"/>
    </source>
</evidence>
<sequence>MFHPGAMALRHQLQKPHKFGSKPLSPLQTLPETMPPWQPHRGVHLPRRRKVQAVRLGGKKPRRGMVKRFVRIVRRMRMKWLKLQYVRMLKRLKEHYRNMLKEVVETGKTIETLMFMESTNVIPGSITISSCPSRYGSRRPPTISD</sequence>
<dbReference type="AlphaFoldDB" id="A0AAN9EKS3"/>
<comment type="caution">
    <text evidence="2">The sequence shown here is derived from an EMBL/GenBank/DDBJ whole genome shotgun (WGS) entry which is preliminary data.</text>
</comment>
<dbReference type="EMBL" id="JAYWIO010000006">
    <property type="protein sequence ID" value="KAK7255738.1"/>
    <property type="molecule type" value="Genomic_DNA"/>
</dbReference>
<name>A0AAN9EKS3_CROPI</name>
<reference evidence="2 3" key="1">
    <citation type="submission" date="2024-01" db="EMBL/GenBank/DDBJ databases">
        <title>The genomes of 5 underutilized Papilionoideae crops provide insights into root nodulation and disease resistanc.</title>
        <authorList>
            <person name="Yuan L."/>
        </authorList>
    </citation>
    <scope>NUCLEOTIDE SEQUENCE [LARGE SCALE GENOMIC DNA]</scope>
    <source>
        <strain evidence="2">ZHUSHIDOU_FW_LH</strain>
        <tissue evidence="2">Leaf</tissue>
    </source>
</reference>
<accession>A0AAN9EKS3</accession>
<gene>
    <name evidence="2" type="ORF">RIF29_29157</name>
</gene>
<dbReference type="PANTHER" id="PTHR34788:SF4">
    <property type="entry name" value="F15I1.22"/>
    <property type="match status" value="1"/>
</dbReference>
<dbReference type="PANTHER" id="PTHR34788">
    <property type="entry name" value="F15I1.22"/>
    <property type="match status" value="1"/>
</dbReference>
<dbReference type="Proteomes" id="UP001372338">
    <property type="component" value="Unassembled WGS sequence"/>
</dbReference>
<evidence type="ECO:0000313" key="3">
    <source>
        <dbReference type="Proteomes" id="UP001372338"/>
    </source>
</evidence>
<feature type="region of interest" description="Disordered" evidence="1">
    <location>
        <begin position="1"/>
        <end position="42"/>
    </location>
</feature>
<organism evidence="2 3">
    <name type="scientific">Crotalaria pallida</name>
    <name type="common">Smooth rattlebox</name>
    <name type="synonym">Crotalaria striata</name>
    <dbReference type="NCBI Taxonomy" id="3830"/>
    <lineage>
        <taxon>Eukaryota</taxon>
        <taxon>Viridiplantae</taxon>
        <taxon>Streptophyta</taxon>
        <taxon>Embryophyta</taxon>
        <taxon>Tracheophyta</taxon>
        <taxon>Spermatophyta</taxon>
        <taxon>Magnoliopsida</taxon>
        <taxon>eudicotyledons</taxon>
        <taxon>Gunneridae</taxon>
        <taxon>Pentapetalae</taxon>
        <taxon>rosids</taxon>
        <taxon>fabids</taxon>
        <taxon>Fabales</taxon>
        <taxon>Fabaceae</taxon>
        <taxon>Papilionoideae</taxon>
        <taxon>50 kb inversion clade</taxon>
        <taxon>genistoids sensu lato</taxon>
        <taxon>core genistoids</taxon>
        <taxon>Crotalarieae</taxon>
        <taxon>Crotalaria</taxon>
    </lineage>
</organism>
<evidence type="ECO:0000256" key="1">
    <source>
        <dbReference type="SAM" id="MobiDB-lite"/>
    </source>
</evidence>